<organism evidence="2 3">
    <name type="scientific">Algoriphagus aquatilis</name>
    <dbReference type="NCBI Taxonomy" id="490186"/>
    <lineage>
        <taxon>Bacteria</taxon>
        <taxon>Pseudomonadati</taxon>
        <taxon>Bacteroidota</taxon>
        <taxon>Cytophagia</taxon>
        <taxon>Cytophagales</taxon>
        <taxon>Cyclobacteriaceae</taxon>
        <taxon>Algoriphagus</taxon>
    </lineage>
</organism>
<dbReference type="EMBL" id="JBHSKS010000009">
    <property type="protein sequence ID" value="MFC5192491.1"/>
    <property type="molecule type" value="Genomic_DNA"/>
</dbReference>
<reference evidence="3" key="1">
    <citation type="journal article" date="2019" name="Int. J. Syst. Evol. Microbiol.">
        <title>The Global Catalogue of Microorganisms (GCM) 10K type strain sequencing project: providing services to taxonomists for standard genome sequencing and annotation.</title>
        <authorList>
            <consortium name="The Broad Institute Genomics Platform"/>
            <consortium name="The Broad Institute Genome Sequencing Center for Infectious Disease"/>
            <person name="Wu L."/>
            <person name="Ma J."/>
        </authorList>
    </citation>
    <scope>NUCLEOTIDE SEQUENCE [LARGE SCALE GENOMIC DNA]</scope>
    <source>
        <strain evidence="3">CGMCC 1.7030</strain>
    </source>
</reference>
<name>A0ABW0BYG2_9BACT</name>
<evidence type="ECO:0000256" key="1">
    <source>
        <dbReference type="SAM" id="SignalP"/>
    </source>
</evidence>
<dbReference type="Proteomes" id="UP001596163">
    <property type="component" value="Unassembled WGS sequence"/>
</dbReference>
<protein>
    <recommendedName>
        <fullName evidence="4">DUF3575 domain-containing protein</fullName>
    </recommendedName>
</protein>
<evidence type="ECO:0008006" key="4">
    <source>
        <dbReference type="Google" id="ProtNLM"/>
    </source>
</evidence>
<evidence type="ECO:0000313" key="2">
    <source>
        <dbReference type="EMBL" id="MFC5192491.1"/>
    </source>
</evidence>
<keyword evidence="3" id="KW-1185">Reference proteome</keyword>
<dbReference type="RefSeq" id="WP_377915551.1">
    <property type="nucleotide sequence ID" value="NZ_JBHSKS010000009.1"/>
</dbReference>
<feature type="chain" id="PRO_5046950104" description="DUF3575 domain-containing protein" evidence="1">
    <location>
        <begin position="21"/>
        <end position="257"/>
    </location>
</feature>
<keyword evidence="1" id="KW-0732">Signal</keyword>
<sequence length="257" mass="28739">MKKITLLALFSCILITPSLAQEENFTKESYDKNVLKVNLTGLIFKNYGFQYERMLSRKTSIALGFRTQPQGELPLLGFLENQIDDPETFSELKKISYGNTAFTPEIRFYLGRKGGPRGFYIAPYARYSKSQVNLQEFEFTFEETLNGQTFEETRTVELNGDITGITGGLMFGAQWRLGKAVYLDWWIIGGSVGTSSGLINALTNLDKNEQDGLRDELNNLDIPVLDYTVTVDGNGAKLDFNGPFASLRGGLSLGIKF</sequence>
<comment type="caution">
    <text evidence="2">The sequence shown here is derived from an EMBL/GenBank/DDBJ whole genome shotgun (WGS) entry which is preliminary data.</text>
</comment>
<proteinExistence type="predicted"/>
<feature type="signal peptide" evidence="1">
    <location>
        <begin position="1"/>
        <end position="20"/>
    </location>
</feature>
<accession>A0ABW0BYG2</accession>
<gene>
    <name evidence="2" type="ORF">ACFPIK_12010</name>
</gene>
<evidence type="ECO:0000313" key="3">
    <source>
        <dbReference type="Proteomes" id="UP001596163"/>
    </source>
</evidence>